<dbReference type="EMBL" id="DQ295239">
    <property type="protein sequence ID" value="ABC25308.1"/>
    <property type="molecule type" value="Genomic_DNA"/>
</dbReference>
<organism evidence="1">
    <name type="scientific">uncultured marine bacterium Ant24C4</name>
    <dbReference type="NCBI Taxonomy" id="360425"/>
    <lineage>
        <taxon>Bacteria</taxon>
        <taxon>environmental samples</taxon>
    </lineage>
</organism>
<accession>Q2PYB9</accession>
<evidence type="ECO:0000313" key="1">
    <source>
        <dbReference type="EMBL" id="ABC25308.1"/>
    </source>
</evidence>
<reference evidence="1" key="1">
    <citation type="journal article" date="2006" name="Appl. Environ. Microbiol.">
        <title>Comparative genomics of DNA fragments from six Antarctic marine planktonic bacteria.</title>
        <authorList>
            <person name="Grzymski J.J."/>
            <person name="Carter B.J."/>
            <person name="DeLong E.F."/>
            <person name="Feldman R.A."/>
            <person name="Ghadiri A."/>
            <person name="Murray A.E."/>
        </authorList>
    </citation>
    <scope>NUCLEOTIDE SEQUENCE</scope>
</reference>
<sequence>MRQALPPCPNKTPSFVFSPYVETAGDDLSAASAELDTIFLAIAEAAH</sequence>
<proteinExistence type="predicted"/>
<name>Q2PYB9_9BACT</name>
<dbReference type="AlphaFoldDB" id="Q2PYB9"/>
<protein>
    <submittedName>
        <fullName evidence="1">Uncharacterized protein</fullName>
    </submittedName>
</protein>